<comment type="caution">
    <text evidence="11">The sequence shown here is derived from an EMBL/GenBank/DDBJ whole genome shotgun (WGS) entry which is preliminary data.</text>
</comment>
<evidence type="ECO:0000256" key="7">
    <source>
        <dbReference type="HAMAP-Rule" id="MF_00145"/>
    </source>
</evidence>
<dbReference type="InterPro" id="IPR036043">
    <property type="entry name" value="Phosphoglycerate_kinase_sf"/>
</dbReference>
<keyword evidence="5 7" id="KW-0418">Kinase</keyword>
<proteinExistence type="inferred from homology"/>
<dbReference type="Proteomes" id="UP000178880">
    <property type="component" value="Unassembled WGS sequence"/>
</dbReference>
<protein>
    <recommendedName>
        <fullName evidence="2 7">Phosphoglycerate kinase</fullName>
        <ecNumber evidence="2 7">2.7.2.3</ecNumber>
    </recommendedName>
</protein>
<dbReference type="UniPathway" id="UPA00109">
    <property type="reaction ID" value="UER00185"/>
</dbReference>
<dbReference type="InterPro" id="IPR001576">
    <property type="entry name" value="Phosphoglycerate_kinase"/>
</dbReference>
<dbReference type="GO" id="GO:0006096">
    <property type="term" value="P:glycolytic process"/>
    <property type="evidence" value="ECO:0007669"/>
    <property type="project" value="UniProtKB-UniRule"/>
</dbReference>
<keyword evidence="7" id="KW-0963">Cytoplasm</keyword>
<feature type="binding site" evidence="7 8">
    <location>
        <begin position="53"/>
        <end position="56"/>
    </location>
    <ligand>
        <name>substrate</name>
    </ligand>
</feature>
<gene>
    <name evidence="7" type="primary">pgk</name>
    <name evidence="11" type="ORF">A2945_01170</name>
</gene>
<comment type="pathway">
    <text evidence="7">Carbohydrate degradation; glycolysis; pyruvate from D-glyceraldehyde 3-phosphate: step 2/5.</text>
</comment>
<feature type="binding site" evidence="8">
    <location>
        <position position="132"/>
    </location>
    <ligand>
        <name>(2R)-3-phosphoglycerate</name>
        <dbReference type="ChEBI" id="CHEBI:58272"/>
    </ligand>
</feature>
<evidence type="ECO:0000256" key="5">
    <source>
        <dbReference type="ARBA" id="ARBA00022777"/>
    </source>
</evidence>
<dbReference type="AlphaFoldDB" id="A0A1G2CFM4"/>
<feature type="binding site" evidence="7">
    <location>
        <position position="165"/>
    </location>
    <ligand>
        <name>substrate</name>
    </ligand>
</feature>
<keyword evidence="4 7" id="KW-0547">Nucleotide-binding</keyword>
<dbReference type="PANTHER" id="PTHR11406:SF23">
    <property type="entry name" value="PHOSPHOGLYCERATE KINASE 1, CHLOROPLASTIC-RELATED"/>
    <property type="match status" value="1"/>
</dbReference>
<feature type="binding site" evidence="7">
    <location>
        <position position="30"/>
    </location>
    <ligand>
        <name>substrate</name>
    </ligand>
</feature>
<keyword evidence="3 7" id="KW-0808">Transferase</keyword>
<dbReference type="GO" id="GO:0005524">
    <property type="term" value="F:ATP binding"/>
    <property type="evidence" value="ECO:0007669"/>
    <property type="project" value="UniProtKB-KW"/>
</dbReference>
<keyword evidence="6 7" id="KW-0067">ATP-binding</keyword>
<dbReference type="SUPFAM" id="SSF53748">
    <property type="entry name" value="Phosphoglycerate kinase"/>
    <property type="match status" value="1"/>
</dbReference>
<sequence>MISYLRTANSKVLAGTALLRLDFNTEDNWRMEAAVPTIEFLLRRASKIVIISHRGRPDHSLIPAFVKTTAGRRANRKISGVNKKLSLRRDAANLQKFLGRRVVFVPYMPLQKAKMIISDAPRGSVIVLENMRFWKGEEVNDPKFAKQLASLTDYYVNDAFAVSHRANASVSAITKFLPAFGGLEFEREVRTLSKILKNPKQPLVFVLGGGKAGDKLGIIKYFKNKAKWFLLGGAAANTILRLRGMDIGKSMVDNNKKDTPDLKMIARLKNVALPVDFNIRGDMILDAGPKTTRAFATAIHNAKTIIWSGPFGVIEKKQYERGSLAIARAIAKNRKAFSVAGGGETVMFLKKHKLDKKFGFISTGGGAMIDFLAGKKLPGIEALER</sequence>
<feature type="binding site" evidence="8">
    <location>
        <position position="30"/>
    </location>
    <ligand>
        <name>(2R)-3-phosphoglycerate</name>
        <dbReference type="ChEBI" id="CHEBI:58272"/>
    </ligand>
</feature>
<accession>A0A1G2CFM4</accession>
<dbReference type="HAMAP" id="MF_00145">
    <property type="entry name" value="Phosphoglyc_kinase"/>
    <property type="match status" value="1"/>
</dbReference>
<reference evidence="11 12" key="1">
    <citation type="journal article" date="2016" name="Nat. Commun.">
        <title>Thousands of microbial genomes shed light on interconnected biogeochemical processes in an aquifer system.</title>
        <authorList>
            <person name="Anantharaman K."/>
            <person name="Brown C.T."/>
            <person name="Hug L.A."/>
            <person name="Sharon I."/>
            <person name="Castelle C.J."/>
            <person name="Probst A.J."/>
            <person name="Thomas B.C."/>
            <person name="Singh A."/>
            <person name="Wilkins M.J."/>
            <person name="Karaoz U."/>
            <person name="Brodie E.L."/>
            <person name="Williams K.H."/>
            <person name="Hubbard S.S."/>
            <person name="Banfield J.F."/>
        </authorList>
    </citation>
    <scope>NUCLEOTIDE SEQUENCE [LARGE SCALE GENOMIC DNA]</scope>
</reference>
<dbReference type="GO" id="GO:0043531">
    <property type="term" value="F:ADP binding"/>
    <property type="evidence" value="ECO:0007669"/>
    <property type="project" value="TreeGrafter"/>
</dbReference>
<dbReference type="GO" id="GO:0006094">
    <property type="term" value="P:gluconeogenesis"/>
    <property type="evidence" value="ECO:0007669"/>
    <property type="project" value="TreeGrafter"/>
</dbReference>
<dbReference type="GO" id="GO:0004618">
    <property type="term" value="F:phosphoglycerate kinase activity"/>
    <property type="evidence" value="ECO:0007669"/>
    <property type="project" value="UniProtKB-UniRule"/>
</dbReference>
<evidence type="ECO:0000256" key="4">
    <source>
        <dbReference type="ARBA" id="ARBA00022741"/>
    </source>
</evidence>
<dbReference type="STRING" id="1798650.A2945_01170"/>
<evidence type="ECO:0000313" key="12">
    <source>
        <dbReference type="Proteomes" id="UP000178880"/>
    </source>
</evidence>
<name>A0A1G2CFM4_9BACT</name>
<dbReference type="InterPro" id="IPR015824">
    <property type="entry name" value="Phosphoglycerate_kinase_N"/>
</dbReference>
<dbReference type="PIRSF" id="PIRSF000724">
    <property type="entry name" value="Pgk"/>
    <property type="match status" value="1"/>
</dbReference>
<dbReference type="Pfam" id="PF00162">
    <property type="entry name" value="PGK"/>
    <property type="match status" value="1"/>
</dbReference>
<dbReference type="PANTHER" id="PTHR11406">
    <property type="entry name" value="PHOSPHOGLYCERATE KINASE"/>
    <property type="match status" value="1"/>
</dbReference>
<evidence type="ECO:0000256" key="6">
    <source>
        <dbReference type="ARBA" id="ARBA00022840"/>
    </source>
</evidence>
<keyword evidence="7" id="KW-0324">Glycolysis</keyword>
<feature type="binding site" evidence="7">
    <location>
        <position position="132"/>
    </location>
    <ligand>
        <name>substrate</name>
    </ligand>
</feature>
<dbReference type="EMBL" id="MHLA01000015">
    <property type="protein sequence ID" value="OGY99450.1"/>
    <property type="molecule type" value="Genomic_DNA"/>
</dbReference>
<evidence type="ECO:0000256" key="10">
    <source>
        <dbReference type="RuleBase" id="RU000532"/>
    </source>
</evidence>
<feature type="binding site" evidence="7">
    <location>
        <begin position="342"/>
        <end position="345"/>
    </location>
    <ligand>
        <name>ATP</name>
        <dbReference type="ChEBI" id="CHEBI:30616"/>
    </ligand>
</feature>
<evidence type="ECO:0000256" key="3">
    <source>
        <dbReference type="ARBA" id="ARBA00022679"/>
    </source>
</evidence>
<dbReference type="GO" id="GO:0005829">
    <property type="term" value="C:cytosol"/>
    <property type="evidence" value="ECO:0007669"/>
    <property type="project" value="TreeGrafter"/>
</dbReference>
<dbReference type="Gene3D" id="3.40.50.1260">
    <property type="entry name" value="Phosphoglycerate kinase, N-terminal domain"/>
    <property type="match status" value="3"/>
</dbReference>
<evidence type="ECO:0000256" key="8">
    <source>
        <dbReference type="PIRSR" id="PIRSR000724-1"/>
    </source>
</evidence>
<organism evidence="11 12">
    <name type="scientific">Candidatus Liptonbacteria bacterium RIFCSPLOWO2_01_FULL_52_25</name>
    <dbReference type="NCBI Taxonomy" id="1798650"/>
    <lineage>
        <taxon>Bacteria</taxon>
        <taxon>Candidatus Liptoniibacteriota</taxon>
    </lineage>
</organism>
<evidence type="ECO:0000313" key="11">
    <source>
        <dbReference type="EMBL" id="OGY99450.1"/>
    </source>
</evidence>
<comment type="caution">
    <text evidence="7">Lacks conserved residue(s) required for the propagation of feature annotation.</text>
</comment>
<comment type="catalytic activity">
    <reaction evidence="1 7 10">
        <text>(2R)-3-phosphoglycerate + ATP = (2R)-3-phospho-glyceroyl phosphate + ADP</text>
        <dbReference type="Rhea" id="RHEA:14801"/>
        <dbReference type="ChEBI" id="CHEBI:30616"/>
        <dbReference type="ChEBI" id="CHEBI:57604"/>
        <dbReference type="ChEBI" id="CHEBI:58272"/>
        <dbReference type="ChEBI" id="CHEBI:456216"/>
        <dbReference type="EC" id="2.7.2.3"/>
    </reaction>
</comment>
<dbReference type="EC" id="2.7.2.3" evidence="2 7"/>
<evidence type="ECO:0000256" key="1">
    <source>
        <dbReference type="ARBA" id="ARBA00000642"/>
    </source>
</evidence>
<feature type="binding site" evidence="7 9">
    <location>
        <position position="315"/>
    </location>
    <ligand>
        <name>ATP</name>
        <dbReference type="ChEBI" id="CHEBI:30616"/>
    </ligand>
</feature>
<comment type="subcellular location">
    <subcellularLocation>
        <location evidence="7">Cytoplasm</location>
    </subcellularLocation>
</comment>
<dbReference type="PRINTS" id="PR00477">
    <property type="entry name" value="PHGLYCKINASE"/>
</dbReference>
<feature type="binding site" evidence="7 8">
    <location>
        <begin position="22"/>
        <end position="24"/>
    </location>
    <ligand>
        <name>substrate</name>
    </ligand>
</feature>
<feature type="binding site" evidence="8">
    <location>
        <position position="165"/>
    </location>
    <ligand>
        <name>(2R)-3-phosphoglycerate</name>
        <dbReference type="ChEBI" id="CHEBI:58272"/>
    </ligand>
</feature>
<comment type="subunit">
    <text evidence="7">Monomer.</text>
</comment>
<evidence type="ECO:0000256" key="9">
    <source>
        <dbReference type="PIRSR" id="PIRSR000724-2"/>
    </source>
</evidence>
<comment type="similarity">
    <text evidence="7 10">Belongs to the phosphoglycerate kinase family.</text>
</comment>
<evidence type="ECO:0000256" key="2">
    <source>
        <dbReference type="ARBA" id="ARBA00013061"/>
    </source>
</evidence>
<feature type="binding site" evidence="7 9">
    <location>
        <position position="215"/>
    </location>
    <ligand>
        <name>ATP</name>
        <dbReference type="ChEBI" id="CHEBI:30616"/>
    </ligand>
</feature>